<dbReference type="EMBL" id="GBXM01073522">
    <property type="protein sequence ID" value="JAH35055.1"/>
    <property type="molecule type" value="Transcribed_RNA"/>
</dbReference>
<name>A0A0E9S308_ANGAN</name>
<reference evidence="1" key="1">
    <citation type="submission" date="2014-11" db="EMBL/GenBank/DDBJ databases">
        <authorList>
            <person name="Amaro Gonzalez C."/>
        </authorList>
    </citation>
    <scope>NUCLEOTIDE SEQUENCE</scope>
</reference>
<evidence type="ECO:0000313" key="1">
    <source>
        <dbReference type="EMBL" id="JAH35055.1"/>
    </source>
</evidence>
<proteinExistence type="predicted"/>
<organism evidence="1">
    <name type="scientific">Anguilla anguilla</name>
    <name type="common">European freshwater eel</name>
    <name type="synonym">Muraena anguilla</name>
    <dbReference type="NCBI Taxonomy" id="7936"/>
    <lineage>
        <taxon>Eukaryota</taxon>
        <taxon>Metazoa</taxon>
        <taxon>Chordata</taxon>
        <taxon>Craniata</taxon>
        <taxon>Vertebrata</taxon>
        <taxon>Euteleostomi</taxon>
        <taxon>Actinopterygii</taxon>
        <taxon>Neopterygii</taxon>
        <taxon>Teleostei</taxon>
        <taxon>Anguilliformes</taxon>
        <taxon>Anguillidae</taxon>
        <taxon>Anguilla</taxon>
    </lineage>
</organism>
<protein>
    <submittedName>
        <fullName evidence="1">Uncharacterized protein</fullName>
    </submittedName>
</protein>
<dbReference type="AlphaFoldDB" id="A0A0E9S308"/>
<sequence length="28" mass="3382">MQKKKHLMRCVSGYDWCMNKESVLHICL</sequence>
<accession>A0A0E9S308</accession>
<reference evidence="1" key="2">
    <citation type="journal article" date="2015" name="Fish Shellfish Immunol.">
        <title>Early steps in the European eel (Anguilla anguilla)-Vibrio vulnificus interaction in the gills: Role of the RtxA13 toxin.</title>
        <authorList>
            <person name="Callol A."/>
            <person name="Pajuelo D."/>
            <person name="Ebbesson L."/>
            <person name="Teles M."/>
            <person name="MacKenzie S."/>
            <person name="Amaro C."/>
        </authorList>
    </citation>
    <scope>NUCLEOTIDE SEQUENCE</scope>
</reference>